<dbReference type="GO" id="GO:0006120">
    <property type="term" value="P:mitochondrial electron transport, NADH to ubiquinone"/>
    <property type="evidence" value="ECO:0007669"/>
    <property type="project" value="TreeGrafter"/>
</dbReference>
<proteinExistence type="evidence at transcript level"/>
<evidence type="ECO:0000313" key="10">
    <source>
        <dbReference type="EMBL" id="CAB3264254.1"/>
    </source>
</evidence>
<evidence type="ECO:0000256" key="7">
    <source>
        <dbReference type="ARBA" id="ARBA00031882"/>
    </source>
</evidence>
<evidence type="ECO:0000256" key="4">
    <source>
        <dbReference type="ARBA" id="ARBA00023128"/>
    </source>
</evidence>
<dbReference type="InterPro" id="IPR008979">
    <property type="entry name" value="Galactose-bd-like_sf"/>
</dbReference>
<keyword evidence="4" id="KW-0496">Mitochondrion</keyword>
<comment type="similarity">
    <text evidence="2">Belongs to the CIA30 family.</text>
</comment>
<reference evidence="10" key="1">
    <citation type="submission" date="2020-04" db="EMBL/GenBank/DDBJ databases">
        <authorList>
            <person name="Neveu A P."/>
        </authorList>
    </citation>
    <scope>NUCLEOTIDE SEQUENCE</scope>
    <source>
        <tissue evidence="10">Whole embryo</tissue>
    </source>
</reference>
<dbReference type="GO" id="GO:0005739">
    <property type="term" value="C:mitochondrion"/>
    <property type="evidence" value="ECO:0007669"/>
    <property type="project" value="UniProtKB-SubCell"/>
</dbReference>
<name>A0A6F9DLD2_9ASCI</name>
<evidence type="ECO:0000256" key="2">
    <source>
        <dbReference type="ARBA" id="ARBA00007884"/>
    </source>
</evidence>
<dbReference type="EMBL" id="LR788392">
    <property type="protein sequence ID" value="CAB3264254.1"/>
    <property type="molecule type" value="mRNA"/>
</dbReference>
<dbReference type="GO" id="GO:0032981">
    <property type="term" value="P:mitochondrial respiratory chain complex I assembly"/>
    <property type="evidence" value="ECO:0007669"/>
    <property type="project" value="TreeGrafter"/>
</dbReference>
<evidence type="ECO:0000256" key="3">
    <source>
        <dbReference type="ARBA" id="ARBA00020004"/>
    </source>
</evidence>
<dbReference type="PANTHER" id="PTHR13194:SF18">
    <property type="entry name" value="COMPLEX I INTERMEDIATE-ASSOCIATED PROTEIN 30, MITOCHONDRIAL"/>
    <property type="match status" value="1"/>
</dbReference>
<comment type="function">
    <text evidence="6">As part of the MCIA complex, involved in the assembly of the mitochondrial complex I.</text>
</comment>
<dbReference type="InterPro" id="IPR013857">
    <property type="entry name" value="NADH-UbQ_OxRdtase-assoc_prot30"/>
</dbReference>
<evidence type="ECO:0000256" key="1">
    <source>
        <dbReference type="ARBA" id="ARBA00004173"/>
    </source>
</evidence>
<evidence type="ECO:0000256" key="5">
    <source>
        <dbReference type="ARBA" id="ARBA00023186"/>
    </source>
</evidence>
<protein>
    <recommendedName>
        <fullName evidence="3">Complex I intermediate-associated protein 30, mitochondrial</fullName>
    </recommendedName>
    <alternativeName>
        <fullName evidence="7">NADH dehydrogenase [ubiquinone] 1 alpha subcomplex assembly factor 1</fullName>
    </alternativeName>
</protein>
<evidence type="ECO:0000259" key="9">
    <source>
        <dbReference type="Pfam" id="PF08547"/>
    </source>
</evidence>
<dbReference type="InterPro" id="IPR039131">
    <property type="entry name" value="NDUFAF1"/>
</dbReference>
<sequence length="309" mass="36330">MANPLVWVLHSAGRRFPSLTAARRISTGLRLMQNDEGDESGITVKKETPHKPPQRLAIHWPKFRQSWKHIQFDIKNRFSPMKKQQHLKRLTKEDHVVYYFRNPDDLRYWYLMTDEDIGGYSWSELRQSKNEMTALFRGYLSNRRPRDRLLSEDPLAERPRFSGFAFMETKPFITVLDKVEFMSFIGFNVIKLRIRGDGRKYMLEAHCDLGLGYNLMYTAPVHTNGGPLWQEVKIPYCKLIASKKSGLLSKQSPMDLHKMTNFRFLLNDGIEGPFQLEIDYIAFERDYNFPFEDNDYYDPWLPINSNSGG</sequence>
<dbReference type="AlphaFoldDB" id="A0A6F9DLD2"/>
<dbReference type="Pfam" id="PF08547">
    <property type="entry name" value="CIA30"/>
    <property type="match status" value="1"/>
</dbReference>
<evidence type="ECO:0000256" key="8">
    <source>
        <dbReference type="ARBA" id="ARBA00047124"/>
    </source>
</evidence>
<comment type="subcellular location">
    <subcellularLocation>
        <location evidence="1">Mitochondrion</location>
    </subcellularLocation>
</comment>
<dbReference type="PANTHER" id="PTHR13194">
    <property type="entry name" value="COMPLEX I INTERMEDIATE-ASSOCIATED PROTEIN 30"/>
    <property type="match status" value="1"/>
</dbReference>
<keyword evidence="5" id="KW-0143">Chaperone</keyword>
<evidence type="ECO:0000256" key="6">
    <source>
        <dbReference type="ARBA" id="ARBA00029396"/>
    </source>
</evidence>
<accession>A0A6F9DLD2</accession>
<dbReference type="GO" id="GO:0051082">
    <property type="term" value="F:unfolded protein binding"/>
    <property type="evidence" value="ECO:0007669"/>
    <property type="project" value="TreeGrafter"/>
</dbReference>
<dbReference type="SUPFAM" id="SSF49785">
    <property type="entry name" value="Galactose-binding domain-like"/>
    <property type="match status" value="1"/>
</dbReference>
<feature type="domain" description="NADH:ubiquinone oxidoreductase intermediate-associated protein 30" evidence="9">
    <location>
        <begin position="100"/>
        <end position="278"/>
    </location>
</feature>
<comment type="subunit">
    <text evidence="8">Part of the mitochondrial complex I assembly/MCIA complex that comprises at least the core subunits TMEM126B, NDUFAF1, ECSIT and ACAD9 and complement subunits such as COA1 and TMEM186. Interacts with ECSIT. Interacts with ACAD9. At early stages of complex I assembly, it is found in intermediate subcomplexes that contain different subunits including NDUFB6, NDUFA6, NDUFA9, NDUFS3, NDUFS7, ND1, ND2 and ND3. Interacts with TMEM70 and TMEM242.</text>
</comment>
<gene>
    <name evidence="10" type="primary">Ndufaf1</name>
</gene>
<organism evidence="10">
    <name type="scientific">Phallusia mammillata</name>
    <dbReference type="NCBI Taxonomy" id="59560"/>
    <lineage>
        <taxon>Eukaryota</taxon>
        <taxon>Metazoa</taxon>
        <taxon>Chordata</taxon>
        <taxon>Tunicata</taxon>
        <taxon>Ascidiacea</taxon>
        <taxon>Phlebobranchia</taxon>
        <taxon>Ascidiidae</taxon>
        <taxon>Phallusia</taxon>
    </lineage>
</organism>